<protein>
    <submittedName>
        <fullName evidence="1">Uncharacterized protein</fullName>
    </submittedName>
</protein>
<accession>A0A4Z2GBN2</accession>
<comment type="caution">
    <text evidence="1">The sequence shown here is derived from an EMBL/GenBank/DDBJ whole genome shotgun (WGS) entry which is preliminary data.</text>
</comment>
<reference evidence="1 2" key="1">
    <citation type="submission" date="2019-03" db="EMBL/GenBank/DDBJ databases">
        <title>First draft genome of Liparis tanakae, snailfish: a comprehensive survey of snailfish specific genes.</title>
        <authorList>
            <person name="Kim W."/>
            <person name="Song I."/>
            <person name="Jeong J.-H."/>
            <person name="Kim D."/>
            <person name="Kim S."/>
            <person name="Ryu S."/>
            <person name="Song J.Y."/>
            <person name="Lee S.K."/>
        </authorList>
    </citation>
    <scope>NUCLEOTIDE SEQUENCE [LARGE SCALE GENOMIC DNA]</scope>
    <source>
        <tissue evidence="1">Muscle</tissue>
    </source>
</reference>
<organism evidence="1 2">
    <name type="scientific">Liparis tanakae</name>
    <name type="common">Tanaka's snailfish</name>
    <dbReference type="NCBI Taxonomy" id="230148"/>
    <lineage>
        <taxon>Eukaryota</taxon>
        <taxon>Metazoa</taxon>
        <taxon>Chordata</taxon>
        <taxon>Craniata</taxon>
        <taxon>Vertebrata</taxon>
        <taxon>Euteleostomi</taxon>
        <taxon>Actinopterygii</taxon>
        <taxon>Neopterygii</taxon>
        <taxon>Teleostei</taxon>
        <taxon>Neoteleostei</taxon>
        <taxon>Acanthomorphata</taxon>
        <taxon>Eupercaria</taxon>
        <taxon>Perciformes</taxon>
        <taxon>Cottioidei</taxon>
        <taxon>Cottales</taxon>
        <taxon>Liparidae</taxon>
        <taxon>Liparis</taxon>
    </lineage>
</organism>
<dbReference type="AlphaFoldDB" id="A0A4Z2GBN2"/>
<dbReference type="EMBL" id="SRLO01000615">
    <property type="protein sequence ID" value="TNN50485.1"/>
    <property type="molecule type" value="Genomic_DNA"/>
</dbReference>
<evidence type="ECO:0000313" key="2">
    <source>
        <dbReference type="Proteomes" id="UP000314294"/>
    </source>
</evidence>
<proteinExistence type="predicted"/>
<name>A0A4Z2GBN2_9TELE</name>
<sequence>MEASSDHCLGFKPARDTISYTDTSPLLRTPFTSTRCQLRDERRRIRSGTRDTGMRRRSTRDSPALHFSGVYLILLYVRRLRLHLIVVENHLPHQHHQLVHVSPGLQHKVARMARHRHVDVHVVP</sequence>
<keyword evidence="2" id="KW-1185">Reference proteome</keyword>
<evidence type="ECO:0000313" key="1">
    <source>
        <dbReference type="EMBL" id="TNN50485.1"/>
    </source>
</evidence>
<dbReference type="Proteomes" id="UP000314294">
    <property type="component" value="Unassembled WGS sequence"/>
</dbReference>
<gene>
    <name evidence="1" type="ORF">EYF80_039295</name>
</gene>